<keyword evidence="3" id="KW-1185">Reference proteome</keyword>
<evidence type="ECO:0000313" key="3">
    <source>
        <dbReference type="Proteomes" id="UP000290191"/>
    </source>
</evidence>
<organism evidence="2 3">
    <name type="scientific">Halarcobacter anaerophilus</name>
    <dbReference type="NCBI Taxonomy" id="877500"/>
    <lineage>
        <taxon>Bacteria</taxon>
        <taxon>Pseudomonadati</taxon>
        <taxon>Campylobacterota</taxon>
        <taxon>Epsilonproteobacteria</taxon>
        <taxon>Campylobacterales</taxon>
        <taxon>Arcobacteraceae</taxon>
        <taxon>Halarcobacter</taxon>
    </lineage>
</organism>
<reference evidence="2 3" key="1">
    <citation type="submission" date="2017-10" db="EMBL/GenBank/DDBJ databases">
        <title>Genomics of the genus Arcobacter.</title>
        <authorList>
            <person name="Perez-Cataluna A."/>
            <person name="Figueras M.J."/>
        </authorList>
    </citation>
    <scope>NUCLEOTIDE SEQUENCE [LARGE SCALE GENOMIC DNA]</scope>
    <source>
        <strain evidence="2 3">DSM 24636</strain>
    </source>
</reference>
<gene>
    <name evidence="2" type="ORF">CRV06_09585</name>
</gene>
<comment type="caution">
    <text evidence="2">The sequence shown here is derived from an EMBL/GenBank/DDBJ whole genome shotgun (WGS) entry which is preliminary data.</text>
</comment>
<keyword evidence="1" id="KW-0472">Membrane</keyword>
<protein>
    <submittedName>
        <fullName evidence="2">Uncharacterized protein</fullName>
    </submittedName>
</protein>
<dbReference type="STRING" id="877500.GCA_000935065_01981"/>
<sequence>MFIILLYEINSTEEISSKNIDTFILTNLRIKGLSFEKNNRIFYSYIKRLSLYQVIVFKKSIPPFLFFKSLYENEIFFDKDYVVVYKNKNLFYYQKLENEFSISDISAFLKQRLGLENIHTSDISKTKIDKNKKYNFIKPVKSYSFRYFIIYFFILLILFSSFEFNNKKNRTNFEEIKRSNKDLKKQLEFYSVSKELKEIFSFAQTNNSKIASIILNNSKIKVQIESKNKKNIYAFFKKLDKNSIENIVYDKEKERFIGDAIYEINRR</sequence>
<accession>A0A4V1LPX4</accession>
<keyword evidence="1" id="KW-0812">Transmembrane</keyword>
<dbReference type="RefSeq" id="WP_129082299.1">
    <property type="nucleotide sequence ID" value="NZ_CP041070.1"/>
</dbReference>
<proteinExistence type="predicted"/>
<keyword evidence="1" id="KW-1133">Transmembrane helix</keyword>
<dbReference type="OrthoDB" id="5348749at2"/>
<name>A0A4V1LPX4_9BACT</name>
<dbReference type="Proteomes" id="UP000290191">
    <property type="component" value="Unassembled WGS sequence"/>
</dbReference>
<feature type="transmembrane region" description="Helical" evidence="1">
    <location>
        <begin position="143"/>
        <end position="162"/>
    </location>
</feature>
<dbReference type="EMBL" id="PDKO01000007">
    <property type="protein sequence ID" value="RXJ62708.1"/>
    <property type="molecule type" value="Genomic_DNA"/>
</dbReference>
<evidence type="ECO:0000256" key="1">
    <source>
        <dbReference type="SAM" id="Phobius"/>
    </source>
</evidence>
<evidence type="ECO:0000313" key="2">
    <source>
        <dbReference type="EMBL" id="RXJ62708.1"/>
    </source>
</evidence>
<dbReference type="AlphaFoldDB" id="A0A4V1LPX4"/>